<proteinExistence type="predicted"/>
<keyword evidence="2" id="KW-1185">Reference proteome</keyword>
<dbReference type="EMBL" id="ML976071">
    <property type="protein sequence ID" value="KAF1939991.1"/>
    <property type="molecule type" value="Genomic_DNA"/>
</dbReference>
<reference evidence="1" key="1">
    <citation type="journal article" date="2020" name="Stud. Mycol.">
        <title>101 Dothideomycetes genomes: a test case for predicting lifestyles and emergence of pathogens.</title>
        <authorList>
            <person name="Haridas S."/>
            <person name="Albert R."/>
            <person name="Binder M."/>
            <person name="Bloem J."/>
            <person name="Labutti K."/>
            <person name="Salamov A."/>
            <person name="Andreopoulos B."/>
            <person name="Baker S."/>
            <person name="Barry K."/>
            <person name="Bills G."/>
            <person name="Bluhm B."/>
            <person name="Cannon C."/>
            <person name="Castanera R."/>
            <person name="Culley D."/>
            <person name="Daum C."/>
            <person name="Ezra D."/>
            <person name="Gonzalez J."/>
            <person name="Henrissat B."/>
            <person name="Kuo A."/>
            <person name="Liang C."/>
            <person name="Lipzen A."/>
            <person name="Lutzoni F."/>
            <person name="Magnuson J."/>
            <person name="Mondo S."/>
            <person name="Nolan M."/>
            <person name="Ohm R."/>
            <person name="Pangilinan J."/>
            <person name="Park H.-J."/>
            <person name="Ramirez L."/>
            <person name="Alfaro M."/>
            <person name="Sun H."/>
            <person name="Tritt A."/>
            <person name="Yoshinaga Y."/>
            <person name="Zwiers L.-H."/>
            <person name="Turgeon B."/>
            <person name="Goodwin S."/>
            <person name="Spatafora J."/>
            <person name="Crous P."/>
            <person name="Grigoriev I."/>
        </authorList>
    </citation>
    <scope>NUCLEOTIDE SEQUENCE</scope>
    <source>
        <strain evidence="1">CBS 161.51</strain>
    </source>
</reference>
<accession>A0A6A5SH72</accession>
<evidence type="ECO:0000313" key="1">
    <source>
        <dbReference type="EMBL" id="KAF1939991.1"/>
    </source>
</evidence>
<name>A0A6A5SH72_9PLEO</name>
<gene>
    <name evidence="1" type="ORF">EJ02DRAFT_513476</name>
</gene>
<dbReference type="OrthoDB" id="4062651at2759"/>
<evidence type="ECO:0000313" key="2">
    <source>
        <dbReference type="Proteomes" id="UP000800038"/>
    </source>
</evidence>
<organism evidence="1 2">
    <name type="scientific">Clathrospora elynae</name>
    <dbReference type="NCBI Taxonomy" id="706981"/>
    <lineage>
        <taxon>Eukaryota</taxon>
        <taxon>Fungi</taxon>
        <taxon>Dikarya</taxon>
        <taxon>Ascomycota</taxon>
        <taxon>Pezizomycotina</taxon>
        <taxon>Dothideomycetes</taxon>
        <taxon>Pleosporomycetidae</taxon>
        <taxon>Pleosporales</taxon>
        <taxon>Diademaceae</taxon>
        <taxon>Clathrospora</taxon>
    </lineage>
</organism>
<protein>
    <submittedName>
        <fullName evidence="1">Uncharacterized protein</fullName>
    </submittedName>
</protein>
<sequence>MDTHWAMALSEKEIGKLIVAMPEGEAAGDGNISDGPLKSPSRFIGSDRQDPYTTRLHHQEFEDAHWPVYSETFTDIAVASRSSSQFPPDTIPIIQDDQDLPGYVERIKSRRKKSLVPPNNSVDDLSLFNGLTIDNDPQIHSDVISAEIHDDEFMSTVQVPGTEYSNPRGSTNPLIEQNWSGRGQHADFQKDERKLPSEILDVQETLGKTSSAIVESVKCRRILLARKTMFCNRHFTKE</sequence>
<dbReference type="Proteomes" id="UP000800038">
    <property type="component" value="Unassembled WGS sequence"/>
</dbReference>
<dbReference type="AlphaFoldDB" id="A0A6A5SH72"/>